<dbReference type="GO" id="GO:0070566">
    <property type="term" value="F:adenylyltransferase activity"/>
    <property type="evidence" value="ECO:0007669"/>
    <property type="project" value="TreeGrafter"/>
</dbReference>
<dbReference type="InterPro" id="IPR045851">
    <property type="entry name" value="AMP-bd_C_sf"/>
</dbReference>
<dbReference type="GO" id="GO:0071766">
    <property type="term" value="P:Actinobacterium-type cell wall biogenesis"/>
    <property type="evidence" value="ECO:0007669"/>
    <property type="project" value="UniProtKB-ARBA"/>
</dbReference>
<dbReference type="RefSeq" id="WP_154761508.1">
    <property type="nucleotide sequence ID" value="NZ_WMBA01000106.1"/>
</dbReference>
<dbReference type="InterPro" id="IPR042099">
    <property type="entry name" value="ANL_N_sf"/>
</dbReference>
<feature type="region of interest" description="Disordered" evidence="5">
    <location>
        <begin position="522"/>
        <end position="556"/>
    </location>
</feature>
<keyword evidence="4" id="KW-0443">Lipid metabolism</keyword>
<evidence type="ECO:0000259" key="7">
    <source>
        <dbReference type="Pfam" id="PF23024"/>
    </source>
</evidence>
<keyword evidence="3" id="KW-0276">Fatty acid metabolism</keyword>
<protein>
    <submittedName>
        <fullName evidence="8">AMP-binding protein</fullName>
    </submittedName>
</protein>
<dbReference type="Proteomes" id="UP000440096">
    <property type="component" value="Unassembled WGS sequence"/>
</dbReference>
<sequence>MGVPEEVLRTPLLSLLFARAADERPAFTFEDAAGAEHTLTWGEFTHRVRVVARRLGELAAPGDRVAIVAPQDLSYPVAFFGALAAGLVAVPLFDPVGRSHRGRLVSALADSGATIWLTSAKARDRVRELGEPEHLLVVDEIDGDGSDPVPVEPDAAAYLQYTSGSTREPAGAIITHRALAASCWQVATAYDVDESVTCAGWIPFFHDMGLIQLMCIPVFTGARSAFMAPAEFVRRPERWLRQLSGYPNVFTAAPNFAYDLAVEAASRDGLDLSGVRVALNGSEPVRPRTVEEFQKAFGPYGFRREACRPSYGLAEATVYVASAGPEGPTITAFDRTALSHGQAVEVGPEFADRQELVSVGRPVGQLVRIVHNGQIRPEGVMGEIWVYGPHVAAGYWRREDDAFDGRLDGLDGWLRTGDLGVFHRGELYITGRIKDLIVIDGRNHYPQDIEATAAQAHPAIRRDRVAAFGVNDARGEGVVVVAERLRDAEAVPKDVSRAILRAVGREHEIAVRSVQLVEPGALPRTSSGKVARSATKERYAPAPRPTATPDRDASRR</sequence>
<name>A0A6N7ZCF2_9PSEU</name>
<evidence type="ECO:0000256" key="2">
    <source>
        <dbReference type="ARBA" id="ARBA00022598"/>
    </source>
</evidence>
<dbReference type="InterPro" id="IPR040097">
    <property type="entry name" value="FAAL/FAAC"/>
</dbReference>
<dbReference type="Gene3D" id="3.40.50.12780">
    <property type="entry name" value="N-terminal domain of ligase-like"/>
    <property type="match status" value="1"/>
</dbReference>
<dbReference type="AlphaFoldDB" id="A0A6N7ZCF2"/>
<dbReference type="CDD" id="cd05931">
    <property type="entry name" value="FAAL"/>
    <property type="match status" value="1"/>
</dbReference>
<dbReference type="FunFam" id="3.40.50.12780:FF:000013">
    <property type="entry name" value="Long-chain-fatty-acid--AMP ligase FadD32"/>
    <property type="match status" value="1"/>
</dbReference>
<dbReference type="Gene3D" id="3.30.300.30">
    <property type="match status" value="1"/>
</dbReference>
<evidence type="ECO:0000256" key="4">
    <source>
        <dbReference type="ARBA" id="ARBA00023098"/>
    </source>
</evidence>
<feature type="domain" description="AMP-binding enzyme C-terminal" evidence="7">
    <location>
        <begin position="435"/>
        <end position="539"/>
    </location>
</feature>
<evidence type="ECO:0000259" key="6">
    <source>
        <dbReference type="Pfam" id="PF00501"/>
    </source>
</evidence>
<keyword evidence="9" id="KW-1185">Reference proteome</keyword>
<proteinExistence type="inferred from homology"/>
<accession>A0A6N7ZCF2</accession>
<evidence type="ECO:0000256" key="1">
    <source>
        <dbReference type="ARBA" id="ARBA00006432"/>
    </source>
</evidence>
<organism evidence="8 9">
    <name type="scientific">Amycolatopsis pithecellobii</name>
    <dbReference type="NCBI Taxonomy" id="664692"/>
    <lineage>
        <taxon>Bacteria</taxon>
        <taxon>Bacillati</taxon>
        <taxon>Actinomycetota</taxon>
        <taxon>Actinomycetes</taxon>
        <taxon>Pseudonocardiales</taxon>
        <taxon>Pseudonocardiaceae</taxon>
        <taxon>Amycolatopsis</taxon>
    </lineage>
</organism>
<comment type="similarity">
    <text evidence="1">Belongs to the ATP-dependent AMP-binding enzyme family.</text>
</comment>
<dbReference type="PANTHER" id="PTHR22754">
    <property type="entry name" value="DISCO-INTERACTING PROTEIN 2 DIP2 -RELATED"/>
    <property type="match status" value="1"/>
</dbReference>
<evidence type="ECO:0000256" key="5">
    <source>
        <dbReference type="SAM" id="MobiDB-lite"/>
    </source>
</evidence>
<feature type="domain" description="AMP-dependent synthetase/ligase" evidence="6">
    <location>
        <begin position="20"/>
        <end position="396"/>
    </location>
</feature>
<evidence type="ECO:0000313" key="8">
    <source>
        <dbReference type="EMBL" id="MTD59474.1"/>
    </source>
</evidence>
<evidence type="ECO:0000256" key="3">
    <source>
        <dbReference type="ARBA" id="ARBA00022832"/>
    </source>
</evidence>
<keyword evidence="2" id="KW-0436">Ligase</keyword>
<dbReference type="GO" id="GO:0016874">
    <property type="term" value="F:ligase activity"/>
    <property type="evidence" value="ECO:0007669"/>
    <property type="project" value="UniProtKB-KW"/>
</dbReference>
<reference evidence="8 9" key="1">
    <citation type="submission" date="2019-11" db="EMBL/GenBank/DDBJ databases">
        <title>Draft genome of Amycolatopsis RM579.</title>
        <authorList>
            <person name="Duangmal K."/>
            <person name="Mingma R."/>
        </authorList>
    </citation>
    <scope>NUCLEOTIDE SEQUENCE [LARGE SCALE GENOMIC DNA]</scope>
    <source>
        <strain evidence="8 9">RM579</strain>
    </source>
</reference>
<dbReference type="SUPFAM" id="SSF56801">
    <property type="entry name" value="Acetyl-CoA synthetase-like"/>
    <property type="match status" value="1"/>
</dbReference>
<dbReference type="Pfam" id="PF00501">
    <property type="entry name" value="AMP-binding"/>
    <property type="match status" value="1"/>
</dbReference>
<dbReference type="EMBL" id="WMBA01000106">
    <property type="protein sequence ID" value="MTD59474.1"/>
    <property type="molecule type" value="Genomic_DNA"/>
</dbReference>
<comment type="caution">
    <text evidence="8">The sequence shown here is derived from an EMBL/GenBank/DDBJ whole genome shotgun (WGS) entry which is preliminary data.</text>
</comment>
<dbReference type="InterPro" id="IPR000873">
    <property type="entry name" value="AMP-dep_synth/lig_dom"/>
</dbReference>
<dbReference type="GO" id="GO:0006633">
    <property type="term" value="P:fatty acid biosynthetic process"/>
    <property type="evidence" value="ECO:0007669"/>
    <property type="project" value="TreeGrafter"/>
</dbReference>
<dbReference type="Pfam" id="PF23024">
    <property type="entry name" value="AMP-dom_DIP2-like"/>
    <property type="match status" value="1"/>
</dbReference>
<dbReference type="InterPro" id="IPR025110">
    <property type="entry name" value="AMP-bd_C"/>
</dbReference>
<dbReference type="GO" id="GO:0005886">
    <property type="term" value="C:plasma membrane"/>
    <property type="evidence" value="ECO:0007669"/>
    <property type="project" value="TreeGrafter"/>
</dbReference>
<evidence type="ECO:0000313" key="9">
    <source>
        <dbReference type="Proteomes" id="UP000440096"/>
    </source>
</evidence>
<dbReference type="OrthoDB" id="3671040at2"/>
<dbReference type="PANTHER" id="PTHR22754:SF32">
    <property type="entry name" value="DISCO-INTERACTING PROTEIN 2"/>
    <property type="match status" value="1"/>
</dbReference>
<gene>
    <name evidence="8" type="ORF">GKO32_36645</name>
</gene>